<dbReference type="InterPro" id="IPR000600">
    <property type="entry name" value="ROK"/>
</dbReference>
<keyword evidence="3" id="KW-1185">Reference proteome</keyword>
<comment type="similarity">
    <text evidence="1">Belongs to the ROK (NagC/XylR) family.</text>
</comment>
<dbReference type="PANTHER" id="PTHR18964">
    <property type="entry name" value="ROK (REPRESSOR, ORF, KINASE) FAMILY"/>
    <property type="match status" value="1"/>
</dbReference>
<dbReference type="RefSeq" id="WP_137610983.1">
    <property type="nucleotide sequence ID" value="NZ_BJDF01000005.1"/>
</dbReference>
<name>A0ABW1RMU7_9LACO</name>
<protein>
    <submittedName>
        <fullName evidence="2">ROK family protein</fullName>
    </submittedName>
</protein>
<dbReference type="EMBL" id="JBHSSF010000010">
    <property type="protein sequence ID" value="MFC6175968.1"/>
    <property type="molecule type" value="Genomic_DNA"/>
</dbReference>
<evidence type="ECO:0000313" key="2">
    <source>
        <dbReference type="EMBL" id="MFC6175968.1"/>
    </source>
</evidence>
<gene>
    <name evidence="2" type="ORF">ACFQAV_03920</name>
</gene>
<comment type="caution">
    <text evidence="2">The sequence shown here is derived from an EMBL/GenBank/DDBJ whole genome shotgun (WGS) entry which is preliminary data.</text>
</comment>
<evidence type="ECO:0000256" key="1">
    <source>
        <dbReference type="ARBA" id="ARBA00006479"/>
    </source>
</evidence>
<dbReference type="PANTHER" id="PTHR18964:SF170">
    <property type="entry name" value="SUGAR KINASE"/>
    <property type="match status" value="1"/>
</dbReference>
<sequence>MEQIISIDVGGTSIKYGLWNETQQLLTSKGKVATPKNLAGFYDAIQNIVEKFESEQVDGVGFSIPGAVNQETGVIGGISALPYIHNFPIQAELARILNLTVTMENDANCAALAEVAVGAASDMSDVIFIIIGTGIGGAVVLNRQVIHGKHLLGGEFGMILDDKNERLSLRGTAVHMAERYSADSSHKFTGQEVLELAEQGDPVAQRYTDDIYQNLARAIYNLQFVVDPEAVIIGGGVSANSEFIQRLDSEIKNLVNDVDDIKIVPTLVAAEYHNDANLIGSAYNFFNRK</sequence>
<reference evidence="3" key="1">
    <citation type="journal article" date="2019" name="Int. J. Syst. Evol. Microbiol.">
        <title>The Global Catalogue of Microorganisms (GCM) 10K type strain sequencing project: providing services to taxonomists for standard genome sequencing and annotation.</title>
        <authorList>
            <consortium name="The Broad Institute Genomics Platform"/>
            <consortium name="The Broad Institute Genome Sequencing Center for Infectious Disease"/>
            <person name="Wu L."/>
            <person name="Ma J."/>
        </authorList>
    </citation>
    <scope>NUCLEOTIDE SEQUENCE [LARGE SCALE GENOMIC DNA]</scope>
    <source>
        <strain evidence="3">CCM 8927</strain>
    </source>
</reference>
<dbReference type="Gene3D" id="3.30.420.40">
    <property type="match status" value="2"/>
</dbReference>
<accession>A0ABW1RMU7</accession>
<dbReference type="Proteomes" id="UP001596288">
    <property type="component" value="Unassembled WGS sequence"/>
</dbReference>
<evidence type="ECO:0000313" key="3">
    <source>
        <dbReference type="Proteomes" id="UP001596288"/>
    </source>
</evidence>
<dbReference type="SUPFAM" id="SSF53067">
    <property type="entry name" value="Actin-like ATPase domain"/>
    <property type="match status" value="1"/>
</dbReference>
<dbReference type="Pfam" id="PF00480">
    <property type="entry name" value="ROK"/>
    <property type="match status" value="1"/>
</dbReference>
<organism evidence="2 3">
    <name type="scientific">Companilactobacillus huachuanensis</name>
    <dbReference type="NCBI Taxonomy" id="2559914"/>
    <lineage>
        <taxon>Bacteria</taxon>
        <taxon>Bacillati</taxon>
        <taxon>Bacillota</taxon>
        <taxon>Bacilli</taxon>
        <taxon>Lactobacillales</taxon>
        <taxon>Lactobacillaceae</taxon>
        <taxon>Companilactobacillus</taxon>
    </lineage>
</organism>
<dbReference type="InterPro" id="IPR043129">
    <property type="entry name" value="ATPase_NBD"/>
</dbReference>
<dbReference type="CDD" id="cd24152">
    <property type="entry name" value="ASKHA_NBD_ROK-like"/>
    <property type="match status" value="1"/>
</dbReference>
<proteinExistence type="inferred from homology"/>